<keyword evidence="4 8" id="KW-0479">Metal-binding</keyword>
<feature type="active site" description="Proton acceptor" evidence="8">
    <location>
        <position position="246"/>
    </location>
</feature>
<evidence type="ECO:0000313" key="9">
    <source>
        <dbReference type="EMBL" id="MFC3122921.1"/>
    </source>
</evidence>
<dbReference type="InterPro" id="IPR003846">
    <property type="entry name" value="SelO"/>
</dbReference>
<dbReference type="PANTHER" id="PTHR32057">
    <property type="entry name" value="PROTEIN ADENYLYLTRANSFERASE SELO, MITOCHONDRIAL"/>
    <property type="match status" value="1"/>
</dbReference>
<keyword evidence="6 8" id="KW-0067">ATP-binding</keyword>
<comment type="catalytic activity">
    <reaction evidence="8">
        <text>L-seryl-[protein] + ATP = 3-O-(5'-adenylyl)-L-seryl-[protein] + diphosphate</text>
        <dbReference type="Rhea" id="RHEA:58120"/>
        <dbReference type="Rhea" id="RHEA-COMP:9863"/>
        <dbReference type="Rhea" id="RHEA-COMP:15073"/>
        <dbReference type="ChEBI" id="CHEBI:29999"/>
        <dbReference type="ChEBI" id="CHEBI:30616"/>
        <dbReference type="ChEBI" id="CHEBI:33019"/>
        <dbReference type="ChEBI" id="CHEBI:142516"/>
        <dbReference type="EC" id="2.7.7.108"/>
    </reaction>
</comment>
<keyword evidence="10" id="KW-1185">Reference proteome</keyword>
<dbReference type="Proteomes" id="UP001595478">
    <property type="component" value="Unassembled WGS sequence"/>
</dbReference>
<comment type="caution">
    <text evidence="9">The sequence shown here is derived from an EMBL/GenBank/DDBJ whole genome shotgun (WGS) entry which is preliminary data.</text>
</comment>
<organism evidence="9 10">
    <name type="scientific">Agaribacter flavus</name>
    <dbReference type="NCBI Taxonomy" id="1902781"/>
    <lineage>
        <taxon>Bacteria</taxon>
        <taxon>Pseudomonadati</taxon>
        <taxon>Pseudomonadota</taxon>
        <taxon>Gammaproteobacteria</taxon>
        <taxon>Alteromonadales</taxon>
        <taxon>Alteromonadaceae</taxon>
        <taxon>Agaribacter</taxon>
    </lineage>
</organism>
<gene>
    <name evidence="8" type="primary">ydiU</name>
    <name evidence="8" type="synonym">selO</name>
    <name evidence="9" type="ORF">ACFOHL_14950</name>
</gene>
<comment type="catalytic activity">
    <reaction evidence="8">
        <text>L-tyrosyl-[protein] + ATP = O-(5'-adenylyl)-L-tyrosyl-[protein] + diphosphate</text>
        <dbReference type="Rhea" id="RHEA:54288"/>
        <dbReference type="Rhea" id="RHEA-COMP:10136"/>
        <dbReference type="Rhea" id="RHEA-COMP:13846"/>
        <dbReference type="ChEBI" id="CHEBI:30616"/>
        <dbReference type="ChEBI" id="CHEBI:33019"/>
        <dbReference type="ChEBI" id="CHEBI:46858"/>
        <dbReference type="ChEBI" id="CHEBI:83624"/>
        <dbReference type="EC" id="2.7.7.108"/>
    </reaction>
</comment>
<feature type="binding site" evidence="8">
    <location>
        <position position="86"/>
    </location>
    <ligand>
        <name>ATP</name>
        <dbReference type="ChEBI" id="CHEBI:30616"/>
    </ligand>
</feature>
<keyword evidence="3 8" id="KW-0548">Nucleotidyltransferase</keyword>
<evidence type="ECO:0000256" key="4">
    <source>
        <dbReference type="ARBA" id="ARBA00022723"/>
    </source>
</evidence>
<proteinExistence type="inferred from homology"/>
<evidence type="ECO:0000256" key="8">
    <source>
        <dbReference type="HAMAP-Rule" id="MF_00692"/>
    </source>
</evidence>
<dbReference type="NCBIfam" id="NF000658">
    <property type="entry name" value="PRK00029.1"/>
    <property type="match status" value="1"/>
</dbReference>
<comment type="catalytic activity">
    <reaction evidence="8">
        <text>L-seryl-[protein] + UTP = O-(5'-uridylyl)-L-seryl-[protein] + diphosphate</text>
        <dbReference type="Rhea" id="RHEA:64604"/>
        <dbReference type="Rhea" id="RHEA-COMP:9863"/>
        <dbReference type="Rhea" id="RHEA-COMP:16635"/>
        <dbReference type="ChEBI" id="CHEBI:29999"/>
        <dbReference type="ChEBI" id="CHEBI:33019"/>
        <dbReference type="ChEBI" id="CHEBI:46398"/>
        <dbReference type="ChEBI" id="CHEBI:156051"/>
    </reaction>
</comment>
<feature type="binding site" evidence="8">
    <location>
        <position position="247"/>
    </location>
    <ligand>
        <name>Mg(2+)</name>
        <dbReference type="ChEBI" id="CHEBI:18420"/>
    </ligand>
</feature>
<dbReference type="PANTHER" id="PTHR32057:SF14">
    <property type="entry name" value="PROTEIN ADENYLYLTRANSFERASE SELO, MITOCHONDRIAL"/>
    <property type="match status" value="1"/>
</dbReference>
<accession>A0ABV7FWW7</accession>
<comment type="catalytic activity">
    <reaction evidence="8">
        <text>L-histidyl-[protein] + UTP = N(tele)-(5'-uridylyl)-L-histidyl-[protein] + diphosphate</text>
        <dbReference type="Rhea" id="RHEA:83891"/>
        <dbReference type="Rhea" id="RHEA-COMP:9745"/>
        <dbReference type="Rhea" id="RHEA-COMP:20239"/>
        <dbReference type="ChEBI" id="CHEBI:29979"/>
        <dbReference type="ChEBI" id="CHEBI:33019"/>
        <dbReference type="ChEBI" id="CHEBI:46398"/>
        <dbReference type="ChEBI" id="CHEBI:233474"/>
    </reaction>
</comment>
<dbReference type="EC" id="2.7.7.108" evidence="8"/>
<dbReference type="HAMAP" id="MF_00692">
    <property type="entry name" value="SelO"/>
    <property type="match status" value="1"/>
</dbReference>
<feature type="binding site" evidence="8">
    <location>
        <position position="119"/>
    </location>
    <ligand>
        <name>ATP</name>
        <dbReference type="ChEBI" id="CHEBI:30616"/>
    </ligand>
</feature>
<feature type="binding site" evidence="8">
    <location>
        <position position="170"/>
    </location>
    <ligand>
        <name>ATP</name>
        <dbReference type="ChEBI" id="CHEBI:30616"/>
    </ligand>
</feature>
<evidence type="ECO:0000256" key="2">
    <source>
        <dbReference type="ARBA" id="ARBA00022679"/>
    </source>
</evidence>
<feature type="binding site" evidence="8">
    <location>
        <position position="256"/>
    </location>
    <ligand>
        <name>Mg(2+)</name>
        <dbReference type="ChEBI" id="CHEBI:18420"/>
    </ligand>
</feature>
<evidence type="ECO:0000313" key="10">
    <source>
        <dbReference type="Proteomes" id="UP001595478"/>
    </source>
</evidence>
<feature type="binding site" evidence="8">
    <location>
        <position position="87"/>
    </location>
    <ligand>
        <name>ATP</name>
        <dbReference type="ChEBI" id="CHEBI:30616"/>
    </ligand>
</feature>
<name>A0ABV7FWW7_9ALTE</name>
<evidence type="ECO:0000256" key="5">
    <source>
        <dbReference type="ARBA" id="ARBA00022741"/>
    </source>
</evidence>
<sequence>MQLSHRFAEQLPELCHAVKPFPVKAPRVAMLNKSLANELGVSTECLKGEYLFSLLFNDTHNPAIKSVAQKYGGHQFGQWNPHLGDGRGVLLGELKTPKGTFVDLHLKGSGQTPYSRHADGRAVLRSSIREYLASEALHKLNIPTSRALCLIASEEPLKRDFMESAAMIIRTCPSHIRFGHFEYFFHSKQWDLLDQLFDYCFTYYFQTCTRKDKPYLAMLTDICQRTGHMIACWQAYGFNHGVMNTDNMSIHGITFDYGPYTFLDDYIPGYICNKSDHTGRYAFDKQASIALWNLNALAHAFSSKLNIDELKKALATFEPSFLQHYRYLMQQRLGLNTNDTASSSACINGFLALLRDEAADYHLSFLYLTEHLLDIEKGEVDEFAKHFKNSDAFSEWALKYKSVLLNGKADWHTIQNSMYQVNPRYVLRNHFMQEAINRAETGDFTYCDSLFKAVSQPTLFKPEFEIFSKAPKQNQKGIALSCSS</sequence>
<evidence type="ECO:0000256" key="3">
    <source>
        <dbReference type="ARBA" id="ARBA00022695"/>
    </source>
</evidence>
<keyword evidence="8" id="KW-0464">Manganese</keyword>
<feature type="binding site" evidence="8">
    <location>
        <position position="177"/>
    </location>
    <ligand>
        <name>ATP</name>
        <dbReference type="ChEBI" id="CHEBI:30616"/>
    </ligand>
</feature>
<comment type="catalytic activity">
    <reaction evidence="8">
        <text>L-threonyl-[protein] + ATP = 3-O-(5'-adenylyl)-L-threonyl-[protein] + diphosphate</text>
        <dbReference type="Rhea" id="RHEA:54292"/>
        <dbReference type="Rhea" id="RHEA-COMP:11060"/>
        <dbReference type="Rhea" id="RHEA-COMP:13847"/>
        <dbReference type="ChEBI" id="CHEBI:30013"/>
        <dbReference type="ChEBI" id="CHEBI:30616"/>
        <dbReference type="ChEBI" id="CHEBI:33019"/>
        <dbReference type="ChEBI" id="CHEBI:138113"/>
        <dbReference type="EC" id="2.7.7.108"/>
    </reaction>
</comment>
<comment type="cofactor">
    <cofactor evidence="8">
        <name>Mg(2+)</name>
        <dbReference type="ChEBI" id="CHEBI:18420"/>
    </cofactor>
    <cofactor evidence="8">
        <name>Mn(2+)</name>
        <dbReference type="ChEBI" id="CHEBI:29035"/>
    </cofactor>
</comment>
<keyword evidence="7 8" id="KW-0460">Magnesium</keyword>
<protein>
    <recommendedName>
        <fullName evidence="8">Protein nucleotidyltransferase YdiU</fullName>
        <ecNumber evidence="8">2.7.7.-</ecNumber>
    </recommendedName>
    <alternativeName>
        <fullName evidence="8">Protein adenylyltransferase YdiU</fullName>
        <ecNumber evidence="8">2.7.7.108</ecNumber>
    </alternativeName>
    <alternativeName>
        <fullName evidence="8">Protein uridylyltransferase YdiU</fullName>
        <ecNumber evidence="8">2.7.7.-</ecNumber>
    </alternativeName>
</protein>
<comment type="function">
    <text evidence="8">Nucleotidyltransferase involved in the post-translational modification of proteins. It can catalyze the addition of adenosine monophosphate (AMP) or uridine monophosphate (UMP) to a protein, resulting in modifications known as AMPylation and UMPylation.</text>
</comment>
<feature type="binding site" evidence="8">
    <location>
        <position position="256"/>
    </location>
    <ligand>
        <name>ATP</name>
        <dbReference type="ChEBI" id="CHEBI:30616"/>
    </ligand>
</feature>
<feature type="binding site" evidence="8">
    <location>
        <position position="107"/>
    </location>
    <ligand>
        <name>ATP</name>
        <dbReference type="ChEBI" id="CHEBI:30616"/>
    </ligand>
</feature>
<keyword evidence="5 8" id="KW-0547">Nucleotide-binding</keyword>
<evidence type="ECO:0000256" key="1">
    <source>
        <dbReference type="ARBA" id="ARBA00009747"/>
    </source>
</evidence>
<comment type="catalytic activity">
    <reaction evidence="8">
        <text>L-tyrosyl-[protein] + UTP = O-(5'-uridylyl)-L-tyrosyl-[protein] + diphosphate</text>
        <dbReference type="Rhea" id="RHEA:83887"/>
        <dbReference type="Rhea" id="RHEA-COMP:10136"/>
        <dbReference type="Rhea" id="RHEA-COMP:20238"/>
        <dbReference type="ChEBI" id="CHEBI:33019"/>
        <dbReference type="ChEBI" id="CHEBI:46398"/>
        <dbReference type="ChEBI" id="CHEBI:46858"/>
        <dbReference type="ChEBI" id="CHEBI:90602"/>
    </reaction>
</comment>
<evidence type="ECO:0000256" key="6">
    <source>
        <dbReference type="ARBA" id="ARBA00022840"/>
    </source>
</evidence>
<evidence type="ECO:0000256" key="7">
    <source>
        <dbReference type="ARBA" id="ARBA00022842"/>
    </source>
</evidence>
<dbReference type="Pfam" id="PF02696">
    <property type="entry name" value="SelO"/>
    <property type="match status" value="1"/>
</dbReference>
<feature type="binding site" evidence="8">
    <location>
        <position position="84"/>
    </location>
    <ligand>
        <name>ATP</name>
        <dbReference type="ChEBI" id="CHEBI:30616"/>
    </ligand>
</feature>
<dbReference type="EC" id="2.7.7.-" evidence="8"/>
<dbReference type="EMBL" id="JBHRSW010000039">
    <property type="protein sequence ID" value="MFC3122921.1"/>
    <property type="molecule type" value="Genomic_DNA"/>
</dbReference>
<reference evidence="10" key="1">
    <citation type="journal article" date="2019" name="Int. J. Syst. Evol. Microbiol.">
        <title>The Global Catalogue of Microorganisms (GCM) 10K type strain sequencing project: providing services to taxonomists for standard genome sequencing and annotation.</title>
        <authorList>
            <consortium name="The Broad Institute Genomics Platform"/>
            <consortium name="The Broad Institute Genome Sequencing Center for Infectious Disease"/>
            <person name="Wu L."/>
            <person name="Ma J."/>
        </authorList>
    </citation>
    <scope>NUCLEOTIDE SEQUENCE [LARGE SCALE GENOMIC DNA]</scope>
    <source>
        <strain evidence="10">KCTC 52473</strain>
    </source>
</reference>
<keyword evidence="2 8" id="KW-0808">Transferase</keyword>
<feature type="binding site" evidence="8">
    <location>
        <position position="120"/>
    </location>
    <ligand>
        <name>ATP</name>
        <dbReference type="ChEBI" id="CHEBI:30616"/>
    </ligand>
</feature>
<dbReference type="RefSeq" id="WP_376921048.1">
    <property type="nucleotide sequence ID" value="NZ_JBHRSW010000039.1"/>
</dbReference>
<comment type="similarity">
    <text evidence="1 8">Belongs to the SELO family.</text>
</comment>